<keyword evidence="4 7" id="KW-0812">Transmembrane</keyword>
<dbReference type="InterPro" id="IPR007353">
    <property type="entry name" value="DUF421"/>
</dbReference>
<dbReference type="PANTHER" id="PTHR34582:SF6">
    <property type="entry name" value="UPF0702 TRANSMEMBRANE PROTEIN YCAP"/>
    <property type="match status" value="1"/>
</dbReference>
<comment type="similarity">
    <text evidence="2">Belongs to the UPF0702 family.</text>
</comment>
<dbReference type="Pfam" id="PF04239">
    <property type="entry name" value="DUF421"/>
    <property type="match status" value="1"/>
</dbReference>
<feature type="transmembrane region" description="Helical" evidence="7">
    <location>
        <begin position="67"/>
        <end position="88"/>
    </location>
</feature>
<reference evidence="9 10" key="1">
    <citation type="journal article" date="2019" name="Emerg. Microbes Infect.">
        <title>Comprehensive subspecies identification of 175 nontuberculous mycobacteria species based on 7547 genomic profiles.</title>
        <authorList>
            <person name="Matsumoto Y."/>
            <person name="Kinjo T."/>
            <person name="Motooka D."/>
            <person name="Nabeya D."/>
            <person name="Jung N."/>
            <person name="Uechi K."/>
            <person name="Horii T."/>
            <person name="Iida T."/>
            <person name="Fujita J."/>
            <person name="Nakamura S."/>
        </authorList>
    </citation>
    <scope>NUCLEOTIDE SEQUENCE [LARGE SCALE GENOMIC DNA]</scope>
    <source>
        <strain evidence="9 10">JCM 12272</strain>
    </source>
</reference>
<protein>
    <recommendedName>
        <fullName evidence="8">YetF C-terminal domain-containing protein</fullName>
    </recommendedName>
</protein>
<dbReference type="GO" id="GO:0005886">
    <property type="term" value="C:plasma membrane"/>
    <property type="evidence" value="ECO:0007669"/>
    <property type="project" value="UniProtKB-SubCell"/>
</dbReference>
<evidence type="ECO:0000313" key="10">
    <source>
        <dbReference type="Proteomes" id="UP000466906"/>
    </source>
</evidence>
<keyword evidence="3" id="KW-1003">Cell membrane</keyword>
<dbReference type="AlphaFoldDB" id="A0A6N4USK0"/>
<feature type="domain" description="YetF C-terminal" evidence="8">
    <location>
        <begin position="95"/>
        <end position="159"/>
    </location>
</feature>
<evidence type="ECO:0000256" key="4">
    <source>
        <dbReference type="ARBA" id="ARBA00022692"/>
    </source>
</evidence>
<dbReference type="InterPro" id="IPR023090">
    <property type="entry name" value="UPF0702_alpha/beta_dom_sf"/>
</dbReference>
<evidence type="ECO:0000256" key="6">
    <source>
        <dbReference type="ARBA" id="ARBA00023136"/>
    </source>
</evidence>
<comment type="subcellular location">
    <subcellularLocation>
        <location evidence="1">Cell membrane</location>
        <topology evidence="1">Multi-pass membrane protein</topology>
    </subcellularLocation>
</comment>
<evidence type="ECO:0000259" key="8">
    <source>
        <dbReference type="Pfam" id="PF04239"/>
    </source>
</evidence>
<dbReference type="Proteomes" id="UP000466906">
    <property type="component" value="Chromosome"/>
</dbReference>
<keyword evidence="6 7" id="KW-0472">Membrane</keyword>
<evidence type="ECO:0000256" key="3">
    <source>
        <dbReference type="ARBA" id="ARBA00022475"/>
    </source>
</evidence>
<evidence type="ECO:0000256" key="2">
    <source>
        <dbReference type="ARBA" id="ARBA00006448"/>
    </source>
</evidence>
<feature type="transmembrane region" description="Helical" evidence="7">
    <location>
        <begin position="12"/>
        <end position="32"/>
    </location>
</feature>
<evidence type="ECO:0000256" key="7">
    <source>
        <dbReference type="SAM" id="Phobius"/>
    </source>
</evidence>
<name>A0A6N4USK0_9MYCO</name>
<sequence length="191" mass="20355">MINDMFVMEIPILEKILRTVLVYAVIIVLFRLTGKRGLASLNTLDFVVIFLLSNVVQNAIIGADNSLLGGAVGAVTLVAVNTALNRLIAASPVAARVFEGTATTVISDGRVDGRAMRRLGLRRGELEHAVRIQDGDTTDDVELGLLEPSGQLVLTLAPRAQPATRGDLAVLLARLDHIDQQLTIARGLGQG</sequence>
<keyword evidence="5 7" id="KW-1133">Transmembrane helix</keyword>
<accession>A0A6N4USK0</accession>
<dbReference type="EMBL" id="AP022565">
    <property type="protein sequence ID" value="BBX26843.1"/>
    <property type="molecule type" value="Genomic_DNA"/>
</dbReference>
<evidence type="ECO:0000256" key="5">
    <source>
        <dbReference type="ARBA" id="ARBA00022989"/>
    </source>
</evidence>
<evidence type="ECO:0000313" key="9">
    <source>
        <dbReference type="EMBL" id="BBX26843.1"/>
    </source>
</evidence>
<dbReference type="Gene3D" id="3.30.240.20">
    <property type="entry name" value="bsu07140 like domains"/>
    <property type="match status" value="1"/>
</dbReference>
<dbReference type="KEGG" id="malv:MALV_19680"/>
<gene>
    <name evidence="9" type="ORF">MALV_19680</name>
</gene>
<proteinExistence type="inferred from homology"/>
<feature type="transmembrane region" description="Helical" evidence="7">
    <location>
        <begin position="44"/>
        <end position="61"/>
    </location>
</feature>
<dbReference type="PANTHER" id="PTHR34582">
    <property type="entry name" value="UPF0702 TRANSMEMBRANE PROTEIN YCAP"/>
    <property type="match status" value="1"/>
</dbReference>
<keyword evidence="10" id="KW-1185">Reference proteome</keyword>
<dbReference type="RefSeq" id="WP_163663497.1">
    <property type="nucleotide sequence ID" value="NZ_AP022565.1"/>
</dbReference>
<organism evidence="9 10">
    <name type="scientific">Mycolicibacterium alvei</name>
    <dbReference type="NCBI Taxonomy" id="67081"/>
    <lineage>
        <taxon>Bacteria</taxon>
        <taxon>Bacillati</taxon>
        <taxon>Actinomycetota</taxon>
        <taxon>Actinomycetes</taxon>
        <taxon>Mycobacteriales</taxon>
        <taxon>Mycobacteriaceae</taxon>
        <taxon>Mycolicibacterium</taxon>
    </lineage>
</organism>
<evidence type="ECO:0000256" key="1">
    <source>
        <dbReference type="ARBA" id="ARBA00004651"/>
    </source>
</evidence>